<evidence type="ECO:0008006" key="3">
    <source>
        <dbReference type="Google" id="ProtNLM"/>
    </source>
</evidence>
<protein>
    <recommendedName>
        <fullName evidence="3">Cyanophycinase</fullName>
    </recommendedName>
</protein>
<dbReference type="AlphaFoldDB" id="A0A4D7JSA9"/>
<dbReference type="SUPFAM" id="SSF52317">
    <property type="entry name" value="Class I glutamine amidotransferase-like"/>
    <property type="match status" value="1"/>
</dbReference>
<keyword evidence="2" id="KW-1185">Reference proteome</keyword>
<dbReference type="EMBL" id="CP028923">
    <property type="protein sequence ID" value="QCK16400.1"/>
    <property type="molecule type" value="Genomic_DNA"/>
</dbReference>
<evidence type="ECO:0000313" key="1">
    <source>
        <dbReference type="EMBL" id="QCK16400.1"/>
    </source>
</evidence>
<dbReference type="KEGG" id="fpf:DCC35_17500"/>
<dbReference type="InterPro" id="IPR029062">
    <property type="entry name" value="Class_I_gatase-like"/>
</dbReference>
<dbReference type="Gene3D" id="3.40.50.880">
    <property type="match status" value="1"/>
</dbReference>
<reference evidence="1 2" key="1">
    <citation type="submission" date="2018-04" db="EMBL/GenBank/DDBJ databases">
        <title>Complete genome uncultured novel isolate.</title>
        <authorList>
            <person name="Merlino G."/>
        </authorList>
    </citation>
    <scope>NUCLEOTIDE SEQUENCE [LARGE SCALE GENOMIC DNA]</scope>
    <source>
        <strain evidence="2">R1DC9</strain>
    </source>
</reference>
<accession>A0A4D7JSA9</accession>
<sequence>MVLGLSDLKGQGKLLLIGGGSEKDQSWGWSNTPYQWAIDNSENKKVAILTYDQNPSEWLPDYFNSLGAVESYNVSVPDRNSAQTDAVYNLLLDADVIFIKGGDQSIYYQEYKGTKVDEAILSVYNRVV</sequence>
<gene>
    <name evidence="1" type="ORF">DCC35_17500</name>
</gene>
<dbReference type="PANTHER" id="PTHR36175:SF1">
    <property type="entry name" value="CYANOPHYCINASE"/>
    <property type="match status" value="1"/>
</dbReference>
<evidence type="ECO:0000313" key="2">
    <source>
        <dbReference type="Proteomes" id="UP000298616"/>
    </source>
</evidence>
<proteinExistence type="predicted"/>
<dbReference type="PANTHER" id="PTHR36175">
    <property type="entry name" value="CYANOPHYCINASE"/>
    <property type="match status" value="1"/>
</dbReference>
<dbReference type="Proteomes" id="UP000298616">
    <property type="component" value="Chromosome"/>
</dbReference>
<organism evidence="1 2">
    <name type="scientific">Mangrovivirga cuniculi</name>
    <dbReference type="NCBI Taxonomy" id="2715131"/>
    <lineage>
        <taxon>Bacteria</taxon>
        <taxon>Pseudomonadati</taxon>
        <taxon>Bacteroidota</taxon>
        <taxon>Cytophagia</taxon>
        <taxon>Cytophagales</taxon>
        <taxon>Mangrovivirgaceae</taxon>
        <taxon>Mangrovivirga</taxon>
    </lineage>
</organism>
<name>A0A4D7JSA9_9BACT</name>